<organism evidence="8 9">
    <name type="scientific">Metarhizium guizhouense (strain ARSEF 977)</name>
    <dbReference type="NCBI Taxonomy" id="1276136"/>
    <lineage>
        <taxon>Eukaryota</taxon>
        <taxon>Fungi</taxon>
        <taxon>Dikarya</taxon>
        <taxon>Ascomycota</taxon>
        <taxon>Pezizomycotina</taxon>
        <taxon>Sordariomycetes</taxon>
        <taxon>Hypocreomycetidae</taxon>
        <taxon>Hypocreales</taxon>
        <taxon>Clavicipitaceae</taxon>
        <taxon>Metarhizium</taxon>
    </lineage>
</organism>
<keyword evidence="4" id="KW-0238">DNA-binding</keyword>
<protein>
    <submittedName>
        <fullName evidence="8">Alanine racemase</fullName>
    </submittedName>
</protein>
<evidence type="ECO:0000256" key="3">
    <source>
        <dbReference type="ARBA" id="ARBA00023015"/>
    </source>
</evidence>
<dbReference type="PANTHER" id="PTHR40621">
    <property type="entry name" value="TRANSCRIPTION FACTOR KAPC-RELATED"/>
    <property type="match status" value="1"/>
</dbReference>
<reference evidence="8 9" key="1">
    <citation type="journal article" date="2014" name="Proc. Natl. Acad. Sci. U.S.A.">
        <title>Trajectory and genomic determinants of fungal-pathogen speciation and host adaptation.</title>
        <authorList>
            <person name="Hu X."/>
            <person name="Xiao G."/>
            <person name="Zheng P."/>
            <person name="Shang Y."/>
            <person name="Su Y."/>
            <person name="Zhang X."/>
            <person name="Liu X."/>
            <person name="Zhan S."/>
            <person name="St Leger R.J."/>
            <person name="Wang C."/>
        </authorList>
    </citation>
    <scope>NUCLEOTIDE SEQUENCE [LARGE SCALE GENOMIC DNA]</scope>
    <source>
        <strain evidence="8 9">ARSEF 977</strain>
    </source>
</reference>
<dbReference type="InterPro" id="IPR050936">
    <property type="entry name" value="AP-1-like"/>
</dbReference>
<dbReference type="Gene3D" id="1.20.5.170">
    <property type="match status" value="1"/>
</dbReference>
<keyword evidence="9" id="KW-1185">Reference proteome</keyword>
<dbReference type="HOGENOM" id="CLU_036934_3_0_1"/>
<evidence type="ECO:0000256" key="5">
    <source>
        <dbReference type="ARBA" id="ARBA00023163"/>
    </source>
</evidence>
<comment type="caution">
    <text evidence="8">The sequence shown here is derived from an EMBL/GenBank/DDBJ whole genome shotgun (WGS) entry which is preliminary data.</text>
</comment>
<gene>
    <name evidence="8" type="ORF">MGU_03042</name>
</gene>
<keyword evidence="5" id="KW-0804">Transcription</keyword>
<name>A0A0B4HDS5_METGA</name>
<dbReference type="PANTHER" id="PTHR40621:SF11">
    <property type="entry name" value="TRANSCRIPTION FACTOR KAPC-RELATED"/>
    <property type="match status" value="1"/>
</dbReference>
<dbReference type="Proteomes" id="UP000031192">
    <property type="component" value="Unassembled WGS sequence"/>
</dbReference>
<dbReference type="GO" id="GO:0000976">
    <property type="term" value="F:transcription cis-regulatory region binding"/>
    <property type="evidence" value="ECO:0007669"/>
    <property type="project" value="InterPro"/>
</dbReference>
<feature type="compositionally biased region" description="Basic and acidic residues" evidence="7">
    <location>
        <begin position="49"/>
        <end position="59"/>
    </location>
</feature>
<feature type="compositionally biased region" description="Low complexity" evidence="7">
    <location>
        <begin position="25"/>
        <end position="48"/>
    </location>
</feature>
<proteinExistence type="inferred from homology"/>
<dbReference type="CDD" id="cd14688">
    <property type="entry name" value="bZIP_YAP"/>
    <property type="match status" value="1"/>
</dbReference>
<dbReference type="GO" id="GO:0090575">
    <property type="term" value="C:RNA polymerase II transcription regulator complex"/>
    <property type="evidence" value="ECO:0007669"/>
    <property type="project" value="TreeGrafter"/>
</dbReference>
<evidence type="ECO:0000256" key="4">
    <source>
        <dbReference type="ARBA" id="ARBA00023125"/>
    </source>
</evidence>
<accession>A0A0B4HDS5</accession>
<dbReference type="OrthoDB" id="5218140at2759"/>
<dbReference type="InterPro" id="IPR046347">
    <property type="entry name" value="bZIP_sf"/>
</dbReference>
<dbReference type="EMBL" id="AZNH01000006">
    <property type="protein sequence ID" value="KID90337.1"/>
    <property type="molecule type" value="Genomic_DNA"/>
</dbReference>
<evidence type="ECO:0000256" key="2">
    <source>
        <dbReference type="ARBA" id="ARBA00007163"/>
    </source>
</evidence>
<evidence type="ECO:0000256" key="6">
    <source>
        <dbReference type="ARBA" id="ARBA00023242"/>
    </source>
</evidence>
<evidence type="ECO:0000256" key="1">
    <source>
        <dbReference type="ARBA" id="ARBA00004123"/>
    </source>
</evidence>
<keyword evidence="6" id="KW-0539">Nucleus</keyword>
<evidence type="ECO:0000313" key="8">
    <source>
        <dbReference type="EMBL" id="KID90337.1"/>
    </source>
</evidence>
<sequence>MSEDASRPSFTSFWKKGKQKLRGKSSAATTPEGAAAAADTSKASADAAEQPKSDKDKAQLRRAQVRRAQIQHRQRKANYIKQLEIDVSELRDLVSLTEKETAALFKENFLIREALETAGLPLAMTTTAAMQQQMRLDAGPVDTPAAEAEESPELFGAIDVDDLTVTLSMDAALGAPCFHISSNSSGASAAASTPPRTVAGVALTWEQEQRAVNFILGLEHCCWDHFFMGDFHLHDPGLCSESERGHTLMASAYCMAPAPESVYAGRAALAAKKPGKAAAAPRPSFQWGASGITLESLHGLAASLNPGDLEITPVQAWFELASRYPVEVLLGGAVLDTLQREFNGVVRCVMYGAVIERLAFESIIARVLGPSEGSLWA</sequence>
<feature type="region of interest" description="Disordered" evidence="7">
    <location>
        <begin position="1"/>
        <end position="68"/>
    </location>
</feature>
<comment type="similarity">
    <text evidence="2">Belongs to the bZIP family.</text>
</comment>
<dbReference type="SUPFAM" id="SSF57959">
    <property type="entry name" value="Leucine zipper domain"/>
    <property type="match status" value="1"/>
</dbReference>
<comment type="subcellular location">
    <subcellularLocation>
        <location evidence="1">Nucleus</location>
    </subcellularLocation>
</comment>
<keyword evidence="3" id="KW-0805">Transcription regulation</keyword>
<evidence type="ECO:0000313" key="9">
    <source>
        <dbReference type="Proteomes" id="UP000031192"/>
    </source>
</evidence>
<evidence type="ECO:0000256" key="7">
    <source>
        <dbReference type="SAM" id="MobiDB-lite"/>
    </source>
</evidence>
<dbReference type="GO" id="GO:0001228">
    <property type="term" value="F:DNA-binding transcription activator activity, RNA polymerase II-specific"/>
    <property type="evidence" value="ECO:0007669"/>
    <property type="project" value="TreeGrafter"/>
</dbReference>
<dbReference type="AlphaFoldDB" id="A0A0B4HDS5"/>